<dbReference type="Proteomes" id="UP000034832">
    <property type="component" value="Unassembled WGS sequence"/>
</dbReference>
<sequence length="157" mass="17428">MALAASLTLGHGARAQSAPDTENGRYTLSPVTDGFLRLDTRNGVVSICTNKNGWICRLVPDERAALDTEIGRLQTDNKNLREQLAQRDTVTGKTDTPLAKEDSRKSAQASPDSKASPDRKVELQLPPEHEKLLALIDRVWDRLIEMAVRLQKRLSEI</sequence>
<dbReference type="EMBL" id="LBIA02000001">
    <property type="protein sequence ID" value="TKT73890.1"/>
    <property type="molecule type" value="Genomic_DNA"/>
</dbReference>
<dbReference type="OrthoDB" id="7870871at2"/>
<evidence type="ECO:0000313" key="2">
    <source>
        <dbReference type="EMBL" id="TKT73890.1"/>
    </source>
</evidence>
<dbReference type="AlphaFoldDB" id="A0A4U6BT91"/>
<comment type="caution">
    <text evidence="2">The sequence shown here is derived from an EMBL/GenBank/DDBJ whole genome shotgun (WGS) entry which is preliminary data.</text>
</comment>
<feature type="compositionally biased region" description="Polar residues" evidence="1">
    <location>
        <begin position="18"/>
        <end position="29"/>
    </location>
</feature>
<organism evidence="2 3">
    <name type="scientific">Afipia massiliensis</name>
    <dbReference type="NCBI Taxonomy" id="211460"/>
    <lineage>
        <taxon>Bacteria</taxon>
        <taxon>Pseudomonadati</taxon>
        <taxon>Pseudomonadota</taxon>
        <taxon>Alphaproteobacteria</taxon>
        <taxon>Hyphomicrobiales</taxon>
        <taxon>Nitrobacteraceae</taxon>
        <taxon>Afipia</taxon>
    </lineage>
</organism>
<evidence type="ECO:0000256" key="1">
    <source>
        <dbReference type="SAM" id="MobiDB-lite"/>
    </source>
</evidence>
<feature type="region of interest" description="Disordered" evidence="1">
    <location>
        <begin position="77"/>
        <end position="124"/>
    </location>
</feature>
<reference evidence="2" key="1">
    <citation type="submission" date="2019-04" db="EMBL/GenBank/DDBJ databases">
        <title>Whole genome sequencing of cave bacteria.</title>
        <authorList>
            <person name="Gan H.M."/>
            <person name="Barton H."/>
            <person name="Savka M.A."/>
        </authorList>
    </citation>
    <scope>NUCLEOTIDE SEQUENCE [LARGE SCALE GENOMIC DNA]</scope>
    <source>
        <strain evidence="2">LC387</strain>
    </source>
</reference>
<evidence type="ECO:0000313" key="3">
    <source>
        <dbReference type="Proteomes" id="UP000034832"/>
    </source>
</evidence>
<gene>
    <name evidence="2" type="ORF">YH63_005510</name>
</gene>
<protein>
    <submittedName>
        <fullName evidence="2">Uncharacterized protein</fullName>
    </submittedName>
</protein>
<feature type="compositionally biased region" description="Basic and acidic residues" evidence="1">
    <location>
        <begin position="115"/>
        <end position="124"/>
    </location>
</feature>
<keyword evidence="3" id="KW-1185">Reference proteome</keyword>
<accession>A0A4U6BT91</accession>
<proteinExistence type="predicted"/>
<feature type="region of interest" description="Disordered" evidence="1">
    <location>
        <begin position="1"/>
        <end position="29"/>
    </location>
</feature>
<dbReference type="STRING" id="211460.YH63_13415"/>
<name>A0A4U6BT91_9BRAD</name>